<evidence type="ECO:0000256" key="5">
    <source>
        <dbReference type="ARBA" id="ARBA00022970"/>
    </source>
</evidence>
<feature type="domain" description="ABC transporter" evidence="6">
    <location>
        <begin position="20"/>
        <end position="253"/>
    </location>
</feature>
<dbReference type="InterPro" id="IPR003593">
    <property type="entry name" value="AAA+_ATPase"/>
</dbReference>
<dbReference type="Gene3D" id="3.40.50.300">
    <property type="entry name" value="P-loop containing nucleotide triphosphate hydrolases"/>
    <property type="match status" value="1"/>
</dbReference>
<comment type="caution">
    <text evidence="7">The sequence shown here is derived from an EMBL/GenBank/DDBJ whole genome shotgun (WGS) entry which is preliminary data.</text>
</comment>
<accession>A0ABV3WV97</accession>
<evidence type="ECO:0000256" key="2">
    <source>
        <dbReference type="ARBA" id="ARBA00022448"/>
    </source>
</evidence>
<comment type="similarity">
    <text evidence="1">Belongs to the ABC transporter superfamily.</text>
</comment>
<keyword evidence="2" id="KW-0813">Transport</keyword>
<reference evidence="7 8" key="1">
    <citation type="submission" date="2024-01" db="EMBL/GenBank/DDBJ databases">
        <title>New evidence supports the origin of RcGTA from prophage.</title>
        <authorList>
            <person name="Xu Y."/>
            <person name="Liu B."/>
            <person name="Chen F."/>
        </authorList>
    </citation>
    <scope>NUCLEOTIDE SEQUENCE [LARGE SCALE GENOMIC DNA]</scope>
    <source>
        <strain evidence="7 8">CBW1107-2</strain>
    </source>
</reference>
<keyword evidence="5" id="KW-0029">Amino-acid transport</keyword>
<protein>
    <submittedName>
        <fullName evidence="7">ABC transporter ATP-binding protein</fullName>
    </submittedName>
</protein>
<keyword evidence="4 7" id="KW-0067">ATP-binding</keyword>
<dbReference type="InterPro" id="IPR027417">
    <property type="entry name" value="P-loop_NTPase"/>
</dbReference>
<evidence type="ECO:0000259" key="6">
    <source>
        <dbReference type="PROSITE" id="PS50893"/>
    </source>
</evidence>
<evidence type="ECO:0000256" key="3">
    <source>
        <dbReference type="ARBA" id="ARBA00022741"/>
    </source>
</evidence>
<keyword evidence="3" id="KW-0547">Nucleotide-binding</keyword>
<evidence type="ECO:0000313" key="8">
    <source>
        <dbReference type="Proteomes" id="UP001559025"/>
    </source>
</evidence>
<dbReference type="InterPro" id="IPR003439">
    <property type="entry name" value="ABC_transporter-like_ATP-bd"/>
</dbReference>
<proteinExistence type="inferred from homology"/>
<sequence length="272" mass="30019">MNVAAKAAAPSAAKDTQVVLSIRNIESFYGPIMAIRGVSLEVREGQIVTVLGANGAGKTTLMKTISGVMDPEKGQIVYQGQNIAGANPDKVVRAGVVHVPEGREVFPLLTVEENLKMGAFTRSDTDGIRRDHDMVFSYFPILAERRNQAAGTLSGGQQQMLAIGRGLMAKPKLMLLDEPSLGLSPLLVKEIFQIIRRLNREQGVTMMLVEQNAKVALEVADYGYVMELGRIVMADAAERLLQSKDVQEFYLGMQTEESQRGQKRWKQKKTWR</sequence>
<dbReference type="InterPro" id="IPR052156">
    <property type="entry name" value="BCAA_Transport_ATP-bd_LivF"/>
</dbReference>
<evidence type="ECO:0000256" key="1">
    <source>
        <dbReference type="ARBA" id="ARBA00005417"/>
    </source>
</evidence>
<dbReference type="Pfam" id="PF00005">
    <property type="entry name" value="ABC_tran"/>
    <property type="match status" value="1"/>
</dbReference>
<dbReference type="EMBL" id="JAZHFV010000004">
    <property type="protein sequence ID" value="MEX4008612.1"/>
    <property type="molecule type" value="Genomic_DNA"/>
</dbReference>
<dbReference type="PIRSF" id="PIRSF039137">
    <property type="entry name" value="ABC_branched_ATPase"/>
    <property type="match status" value="1"/>
</dbReference>
<dbReference type="PROSITE" id="PS50893">
    <property type="entry name" value="ABC_TRANSPORTER_2"/>
    <property type="match status" value="1"/>
</dbReference>
<dbReference type="SUPFAM" id="SSF52540">
    <property type="entry name" value="P-loop containing nucleoside triphosphate hydrolases"/>
    <property type="match status" value="1"/>
</dbReference>
<dbReference type="CDD" id="cd03224">
    <property type="entry name" value="ABC_TM1139_LivF_branched"/>
    <property type="match status" value="1"/>
</dbReference>
<keyword evidence="8" id="KW-1185">Reference proteome</keyword>
<dbReference type="PROSITE" id="PS00211">
    <property type="entry name" value="ABC_TRANSPORTER_1"/>
    <property type="match status" value="1"/>
</dbReference>
<evidence type="ECO:0000256" key="4">
    <source>
        <dbReference type="ARBA" id="ARBA00022840"/>
    </source>
</evidence>
<dbReference type="GO" id="GO:0005524">
    <property type="term" value="F:ATP binding"/>
    <property type="evidence" value="ECO:0007669"/>
    <property type="project" value="UniProtKB-KW"/>
</dbReference>
<name>A0ABV3WV97_9HYPH</name>
<dbReference type="RefSeq" id="WP_173193275.1">
    <property type="nucleotide sequence ID" value="NZ_JABETK010000002.1"/>
</dbReference>
<dbReference type="InterPro" id="IPR017871">
    <property type="entry name" value="ABC_transporter-like_CS"/>
</dbReference>
<evidence type="ECO:0000313" key="7">
    <source>
        <dbReference type="EMBL" id="MEX4008612.1"/>
    </source>
</evidence>
<dbReference type="PANTHER" id="PTHR43820">
    <property type="entry name" value="HIGH-AFFINITY BRANCHED-CHAIN AMINO ACID TRANSPORT ATP-BINDING PROTEIN LIVF"/>
    <property type="match status" value="1"/>
</dbReference>
<dbReference type="Proteomes" id="UP001559025">
    <property type="component" value="Unassembled WGS sequence"/>
</dbReference>
<dbReference type="PANTHER" id="PTHR43820:SF8">
    <property type="entry name" value="ABC TRANSPORTER SUBSTRATE-BINDING PROTEIN"/>
    <property type="match status" value="1"/>
</dbReference>
<dbReference type="InterPro" id="IPR030660">
    <property type="entry name" value="ABC_branched_ATPase_LivF/BraG"/>
</dbReference>
<organism evidence="7 8">
    <name type="scientific">Neoaquamicrobium sediminum</name>
    <dbReference type="NCBI Taxonomy" id="1849104"/>
    <lineage>
        <taxon>Bacteria</taxon>
        <taxon>Pseudomonadati</taxon>
        <taxon>Pseudomonadota</taxon>
        <taxon>Alphaproteobacteria</taxon>
        <taxon>Hyphomicrobiales</taxon>
        <taxon>Phyllobacteriaceae</taxon>
        <taxon>Neoaquamicrobium</taxon>
    </lineage>
</organism>
<gene>
    <name evidence="7" type="ORF">V1479_14960</name>
</gene>
<dbReference type="SMART" id="SM00382">
    <property type="entry name" value="AAA"/>
    <property type="match status" value="1"/>
</dbReference>